<dbReference type="Gene3D" id="3.30.360.10">
    <property type="entry name" value="Dihydrodipicolinate Reductase, domain 2"/>
    <property type="match status" value="1"/>
</dbReference>
<evidence type="ECO:0000256" key="1">
    <source>
        <dbReference type="ARBA" id="ARBA00004921"/>
    </source>
</evidence>
<keyword evidence="3" id="KW-0560">Oxidoreductase</keyword>
<organism evidence="6 7">
    <name type="scientific">Bacillus cereus</name>
    <dbReference type="NCBI Taxonomy" id="1396"/>
    <lineage>
        <taxon>Bacteria</taxon>
        <taxon>Bacillati</taxon>
        <taxon>Bacillota</taxon>
        <taxon>Bacilli</taxon>
        <taxon>Bacillales</taxon>
        <taxon>Bacillaceae</taxon>
        <taxon>Bacillus</taxon>
        <taxon>Bacillus cereus group</taxon>
    </lineage>
</organism>
<evidence type="ECO:0000256" key="3">
    <source>
        <dbReference type="ARBA" id="ARBA00023002"/>
    </source>
</evidence>
<accession>A0A9X9F1D8</accession>
<dbReference type="SUPFAM" id="SSF55347">
    <property type="entry name" value="Glyceraldehyde-3-phosphate dehydrogenase-like, C-terminal domain"/>
    <property type="match status" value="1"/>
</dbReference>
<evidence type="ECO:0000256" key="4">
    <source>
        <dbReference type="ARBA" id="ARBA00023277"/>
    </source>
</evidence>
<dbReference type="PANTHER" id="PTHR23429">
    <property type="entry name" value="GLUCOSE-6-PHOSPHATE 1-DEHYDROGENASE G6PD"/>
    <property type="match status" value="1"/>
</dbReference>
<dbReference type="PANTHER" id="PTHR23429:SF0">
    <property type="entry name" value="GLUCOSE-6-PHOSPHATE 1-DEHYDROGENASE"/>
    <property type="match status" value="1"/>
</dbReference>
<reference evidence="6 7" key="1">
    <citation type="journal article" date="2019" name="Environ. Microbiol.">
        <title>An active ?-lactamase is a part of an orchestrated cell wall stress resistance network of Bacillus subtilis and related rhizosphere species.</title>
        <authorList>
            <person name="Bucher T."/>
            <person name="Keren-Paz A."/>
            <person name="Hausser J."/>
            <person name="Olender T."/>
            <person name="Cytryn E."/>
            <person name="Kolodkin-Gal I."/>
        </authorList>
    </citation>
    <scope>NUCLEOTIDE SEQUENCE [LARGE SCALE GENOMIC DNA]</scope>
    <source>
        <strain evidence="6 7">I32</strain>
    </source>
</reference>
<gene>
    <name evidence="6" type="ORF">FC695_40665</name>
</gene>
<dbReference type="GO" id="GO:0009051">
    <property type="term" value="P:pentose-phosphate shunt, oxidative branch"/>
    <property type="evidence" value="ECO:0007669"/>
    <property type="project" value="TreeGrafter"/>
</dbReference>
<dbReference type="Proteomes" id="UP000308444">
    <property type="component" value="Unassembled WGS sequence"/>
</dbReference>
<feature type="non-terminal residue" evidence="6">
    <location>
        <position position="1"/>
    </location>
</feature>
<proteinExistence type="predicted"/>
<dbReference type="EMBL" id="SZOH01004604">
    <property type="protein sequence ID" value="TKI84206.1"/>
    <property type="molecule type" value="Genomic_DNA"/>
</dbReference>
<dbReference type="Pfam" id="PF02781">
    <property type="entry name" value="G6PD_C"/>
    <property type="match status" value="1"/>
</dbReference>
<dbReference type="GO" id="GO:0004345">
    <property type="term" value="F:glucose-6-phosphate dehydrogenase activity"/>
    <property type="evidence" value="ECO:0007669"/>
    <property type="project" value="InterPro"/>
</dbReference>
<dbReference type="GO" id="GO:0006006">
    <property type="term" value="P:glucose metabolic process"/>
    <property type="evidence" value="ECO:0007669"/>
    <property type="project" value="InterPro"/>
</dbReference>
<protein>
    <submittedName>
        <fullName evidence="6">Glucose-6-phosphate dehydrogenase</fullName>
    </submittedName>
</protein>
<feature type="domain" description="Glucose-6-phosphate dehydrogenase C-terminal" evidence="5">
    <location>
        <begin position="1"/>
        <end position="109"/>
    </location>
</feature>
<name>A0A9X9F1D8_BACCE</name>
<dbReference type="AlphaFoldDB" id="A0A9X9F1D8"/>
<evidence type="ECO:0000313" key="7">
    <source>
        <dbReference type="Proteomes" id="UP000308444"/>
    </source>
</evidence>
<dbReference type="InterPro" id="IPR001282">
    <property type="entry name" value="G6P_DH"/>
</dbReference>
<keyword evidence="2" id="KW-0521">NADP</keyword>
<comment type="pathway">
    <text evidence="1">Carbohydrate degradation.</text>
</comment>
<comment type="caution">
    <text evidence="6">The sequence shown here is derived from an EMBL/GenBank/DDBJ whole genome shotgun (WGS) entry which is preliminary data.</text>
</comment>
<dbReference type="GO" id="GO:0050661">
    <property type="term" value="F:NADP binding"/>
    <property type="evidence" value="ECO:0007669"/>
    <property type="project" value="InterPro"/>
</dbReference>
<keyword evidence="4" id="KW-0119">Carbohydrate metabolism</keyword>
<evidence type="ECO:0000256" key="2">
    <source>
        <dbReference type="ARBA" id="ARBA00022857"/>
    </source>
</evidence>
<dbReference type="InterPro" id="IPR022675">
    <property type="entry name" value="G6P_DH_C"/>
</dbReference>
<dbReference type="GO" id="GO:0005829">
    <property type="term" value="C:cytosol"/>
    <property type="evidence" value="ECO:0007669"/>
    <property type="project" value="TreeGrafter"/>
</dbReference>
<evidence type="ECO:0000313" key="6">
    <source>
        <dbReference type="EMBL" id="TKI84206.1"/>
    </source>
</evidence>
<sequence>ISPGDNVSLQLNSKNPLKNGEIEPMRINFTCEQADVGVPEAYERLIHDAVSGDATFFAHWREVELSWEWVQPILEAFEENLLPLYEYESGSYGPEASNELLQESGFKWWLDQETEK</sequence>
<evidence type="ECO:0000259" key="5">
    <source>
        <dbReference type="Pfam" id="PF02781"/>
    </source>
</evidence>